<evidence type="ECO:0000259" key="3">
    <source>
        <dbReference type="PROSITE" id="PS51390"/>
    </source>
</evidence>
<dbReference type="InterPro" id="IPR008197">
    <property type="entry name" value="WAP_dom"/>
</dbReference>
<dbReference type="SUPFAM" id="SSF57256">
    <property type="entry name" value="Elafin-like"/>
    <property type="match status" value="3"/>
</dbReference>
<dbReference type="InterPro" id="IPR050514">
    <property type="entry name" value="WAP_four-disulfide_core"/>
</dbReference>
<reference evidence="4 5" key="1">
    <citation type="submission" date="2015-01" db="EMBL/GenBank/DDBJ databases">
        <title>Evolution of Trichinella species and genotypes.</title>
        <authorList>
            <person name="Korhonen P.K."/>
            <person name="Edoardo P."/>
            <person name="Giuseppe L.R."/>
            <person name="Gasser R.B."/>
        </authorList>
    </citation>
    <scope>NUCLEOTIDE SEQUENCE [LARGE SCALE GENOMIC DNA]</scope>
    <source>
        <strain evidence="4">ISS1029</strain>
    </source>
</reference>
<dbReference type="PANTHER" id="PTHR19441">
    <property type="entry name" value="WHEY ACDIC PROTEIN WAP"/>
    <property type="match status" value="1"/>
</dbReference>
<dbReference type="GO" id="GO:0004867">
    <property type="term" value="F:serine-type endopeptidase inhibitor activity"/>
    <property type="evidence" value="ECO:0007669"/>
    <property type="project" value="TreeGrafter"/>
</dbReference>
<evidence type="ECO:0000313" key="4">
    <source>
        <dbReference type="EMBL" id="KRZ13474.1"/>
    </source>
</evidence>
<dbReference type="InterPro" id="IPR036645">
    <property type="entry name" value="Elafin-like_sf"/>
</dbReference>
<evidence type="ECO:0000256" key="1">
    <source>
        <dbReference type="SAM" id="Phobius"/>
    </source>
</evidence>
<dbReference type="GO" id="GO:0019731">
    <property type="term" value="P:antibacterial humoral response"/>
    <property type="evidence" value="ECO:0007669"/>
    <property type="project" value="TreeGrafter"/>
</dbReference>
<comment type="caution">
    <text evidence="4">The sequence shown here is derived from an EMBL/GenBank/DDBJ whole genome shotgun (WGS) entry which is preliminary data.</text>
</comment>
<keyword evidence="1" id="KW-0472">Membrane</keyword>
<organism evidence="4 5">
    <name type="scientific">Trichinella zimbabwensis</name>
    <dbReference type="NCBI Taxonomy" id="268475"/>
    <lineage>
        <taxon>Eukaryota</taxon>
        <taxon>Metazoa</taxon>
        <taxon>Ecdysozoa</taxon>
        <taxon>Nematoda</taxon>
        <taxon>Enoplea</taxon>
        <taxon>Dorylaimia</taxon>
        <taxon>Trichinellida</taxon>
        <taxon>Trichinellidae</taxon>
        <taxon>Trichinella</taxon>
    </lineage>
</organism>
<feature type="signal peptide" evidence="2">
    <location>
        <begin position="1"/>
        <end position="27"/>
    </location>
</feature>
<dbReference type="SMART" id="SM00217">
    <property type="entry name" value="WAP"/>
    <property type="match status" value="3"/>
</dbReference>
<evidence type="ECO:0000256" key="2">
    <source>
        <dbReference type="SAM" id="SignalP"/>
    </source>
</evidence>
<dbReference type="Proteomes" id="UP000055024">
    <property type="component" value="Unassembled WGS sequence"/>
</dbReference>
<protein>
    <submittedName>
        <fullName evidence="4">Whey acidic protein</fullName>
    </submittedName>
</protein>
<dbReference type="SMART" id="SM00289">
    <property type="entry name" value="WR1"/>
    <property type="match status" value="5"/>
</dbReference>
<dbReference type="EMBL" id="JYDP01000032">
    <property type="protein sequence ID" value="KRZ13474.1"/>
    <property type="molecule type" value="Genomic_DNA"/>
</dbReference>
<keyword evidence="2" id="KW-0732">Signal</keyword>
<gene>
    <name evidence="4" type="primary">WAP</name>
    <name evidence="4" type="ORF">T11_1092</name>
</gene>
<dbReference type="GO" id="GO:0045087">
    <property type="term" value="P:innate immune response"/>
    <property type="evidence" value="ECO:0007669"/>
    <property type="project" value="TreeGrafter"/>
</dbReference>
<keyword evidence="1" id="KW-1133">Transmembrane helix</keyword>
<dbReference type="Gene3D" id="4.10.75.10">
    <property type="entry name" value="Elafin-like"/>
    <property type="match status" value="3"/>
</dbReference>
<keyword evidence="1" id="KW-0812">Transmembrane</keyword>
<name>A0A0V1HTP1_9BILA</name>
<dbReference type="STRING" id="268475.A0A0V1HTP1"/>
<dbReference type="AlphaFoldDB" id="A0A0V1HTP1"/>
<dbReference type="OrthoDB" id="4473401at2759"/>
<dbReference type="GO" id="GO:0005615">
    <property type="term" value="C:extracellular space"/>
    <property type="evidence" value="ECO:0007669"/>
    <property type="project" value="TreeGrafter"/>
</dbReference>
<proteinExistence type="predicted"/>
<feature type="transmembrane region" description="Helical" evidence="1">
    <location>
        <begin position="43"/>
        <end position="63"/>
    </location>
</feature>
<dbReference type="PROSITE" id="PS51390">
    <property type="entry name" value="WAP"/>
    <property type="match status" value="1"/>
</dbReference>
<accession>A0A0V1HTP1</accession>
<evidence type="ECO:0000313" key="5">
    <source>
        <dbReference type="Proteomes" id="UP000055024"/>
    </source>
</evidence>
<keyword evidence="5" id="KW-1185">Reference proteome</keyword>
<sequence length="368" mass="40610">MNFNTPPGAVIFLLTSLLLPTVDYTNAECKCISKFNFYNEYVQMILMLLPCVVLMLTVSENFIASMDNAVQKNLPNLIETEIHRSLNAIVTLHKLPKGNCADGTPSPAKCSEMKNCPPNHACHRGQCCSLFTNKRKTSLCPDGTPTSIRCNEKNRCDTGAECVHGFCCSKVHAAPAKQGRCPILLVNLRTRSTVQPEDQCYSDVHCESVRKCCLTVAGKRCLLPETDFGRCADGSPAESVCNREEQCGKKSQSCVRGLCCNTAAHANTKTKNPTDTESSCPRSVHPRQIQFASRCSMDTDCHFQKKCCPTYIGRRCLILPVTKPGSCPKIKVSGERKRRQHRCYNDGHCPGEMKCCNLPLGKACLFPS</sequence>
<dbReference type="PANTHER" id="PTHR19441:SF27">
    <property type="entry name" value="WHEY ACIDIC PROTEIN"/>
    <property type="match status" value="1"/>
</dbReference>
<dbReference type="InterPro" id="IPR006150">
    <property type="entry name" value="Cys_repeat_1"/>
</dbReference>
<feature type="chain" id="PRO_5006879437" evidence="2">
    <location>
        <begin position="28"/>
        <end position="368"/>
    </location>
</feature>
<dbReference type="Pfam" id="PF00095">
    <property type="entry name" value="WAP"/>
    <property type="match status" value="3"/>
</dbReference>
<feature type="domain" description="WAP" evidence="3">
    <location>
        <begin position="320"/>
        <end position="368"/>
    </location>
</feature>